<dbReference type="EMBL" id="JPMD01000033">
    <property type="protein sequence ID" value="KEZ85551.1"/>
    <property type="molecule type" value="Genomic_DNA"/>
</dbReference>
<evidence type="ECO:0008006" key="3">
    <source>
        <dbReference type="Google" id="ProtNLM"/>
    </source>
</evidence>
<comment type="caution">
    <text evidence="1">The sequence shown here is derived from an EMBL/GenBank/DDBJ whole genome shotgun (WGS) entry which is preliminary data.</text>
</comment>
<keyword evidence="2" id="KW-1185">Reference proteome</keyword>
<name>A0A084J9B7_9CLOT</name>
<dbReference type="InterPro" id="IPR049254">
    <property type="entry name" value="Phage_tail_terminator"/>
</dbReference>
<dbReference type="AlphaFoldDB" id="A0A084J9B7"/>
<accession>A0A084J9B7</accession>
<organism evidence="1 2">
    <name type="scientific">Clostridium sulfidigenes</name>
    <dbReference type="NCBI Taxonomy" id="318464"/>
    <lineage>
        <taxon>Bacteria</taxon>
        <taxon>Bacillati</taxon>
        <taxon>Bacillota</taxon>
        <taxon>Clostridia</taxon>
        <taxon>Eubacteriales</taxon>
        <taxon>Clostridiaceae</taxon>
        <taxon>Clostridium</taxon>
    </lineage>
</organism>
<evidence type="ECO:0000313" key="1">
    <source>
        <dbReference type="EMBL" id="KEZ85551.1"/>
    </source>
</evidence>
<sequence length="147" mass="16802">MITLLEINKAINKKIKEALKGTEFSSVPLLAEDISEPIVRPSLKVAIENSTNGKFNSNCREKNLTCRVYFFAKDRNKYKMDNSKMQDLIETAFLEDLQVTESFYIPIEEVESEVSDTVLISSFNLYSIELLPDTDISEPMEILKINI</sequence>
<dbReference type="eggNOG" id="ENOG5031G2Y">
    <property type="taxonomic scope" value="Bacteria"/>
</dbReference>
<protein>
    <recommendedName>
        <fullName evidence="3">Phage protein</fullName>
    </recommendedName>
</protein>
<dbReference type="Proteomes" id="UP000028542">
    <property type="component" value="Unassembled WGS sequence"/>
</dbReference>
<dbReference type="Pfam" id="PF20765">
    <property type="entry name" value="Phage_tail_terminator_8"/>
    <property type="match status" value="1"/>
</dbReference>
<dbReference type="STRING" id="318464.IO99_13730"/>
<dbReference type="RefSeq" id="WP_035134179.1">
    <property type="nucleotide sequence ID" value="NZ_JPMD01000033.1"/>
</dbReference>
<evidence type="ECO:0000313" key="2">
    <source>
        <dbReference type="Proteomes" id="UP000028542"/>
    </source>
</evidence>
<gene>
    <name evidence="1" type="ORF">IO99_13730</name>
</gene>
<reference evidence="1 2" key="1">
    <citation type="submission" date="2014-07" db="EMBL/GenBank/DDBJ databases">
        <title>Draft genome of Clostridium sulfidigenes 113A isolated from sediments associated with methane hydrate from Krishna Godavari basin.</title>
        <authorList>
            <person name="Honkalas V.S."/>
            <person name="Dabir A.P."/>
            <person name="Arora P."/>
            <person name="Dhakephalkar P.K."/>
        </authorList>
    </citation>
    <scope>NUCLEOTIDE SEQUENCE [LARGE SCALE GENOMIC DNA]</scope>
    <source>
        <strain evidence="1 2">113A</strain>
    </source>
</reference>
<proteinExistence type="predicted"/>